<dbReference type="EMBL" id="RCWN01000004">
    <property type="protein sequence ID" value="RLQ84843.1"/>
    <property type="molecule type" value="Genomic_DNA"/>
</dbReference>
<dbReference type="RefSeq" id="WP_121646804.1">
    <property type="nucleotide sequence ID" value="NZ_RCWN01000004.1"/>
</dbReference>
<sequence length="59" mass="6163">MHGDAVAHSSSPAALRLSFGWPRIAEAVLTIANGLGITLPIEFKAHDDVSLPVVMIVAV</sequence>
<dbReference type="Proteomes" id="UP000281094">
    <property type="component" value="Unassembled WGS sequence"/>
</dbReference>
<reference evidence="1 2" key="1">
    <citation type="submission" date="2018-10" db="EMBL/GenBank/DDBJ databases">
        <title>Notoacmeibacter sp. M2BS9Y-3-1, whole genome shotgun sequence.</title>
        <authorList>
            <person name="Tuo L."/>
        </authorList>
    </citation>
    <scope>NUCLEOTIDE SEQUENCE [LARGE SCALE GENOMIC DNA]</scope>
    <source>
        <strain evidence="1 2">M2BS9Y-3-1</strain>
    </source>
</reference>
<gene>
    <name evidence="1" type="ORF">D8780_15640</name>
</gene>
<dbReference type="AlphaFoldDB" id="A0A3L7J2L8"/>
<proteinExistence type="predicted"/>
<keyword evidence="2" id="KW-1185">Reference proteome</keyword>
<protein>
    <submittedName>
        <fullName evidence="1">Uncharacterized protein</fullName>
    </submittedName>
</protein>
<organism evidence="1 2">
    <name type="scientific">Notoacmeibacter ruber</name>
    <dbReference type="NCBI Taxonomy" id="2670375"/>
    <lineage>
        <taxon>Bacteria</taxon>
        <taxon>Pseudomonadati</taxon>
        <taxon>Pseudomonadota</taxon>
        <taxon>Alphaproteobacteria</taxon>
        <taxon>Hyphomicrobiales</taxon>
        <taxon>Notoacmeibacteraceae</taxon>
        <taxon>Notoacmeibacter</taxon>
    </lineage>
</organism>
<accession>A0A3L7J2L8</accession>
<comment type="caution">
    <text evidence="1">The sequence shown here is derived from an EMBL/GenBank/DDBJ whole genome shotgun (WGS) entry which is preliminary data.</text>
</comment>
<name>A0A3L7J2L8_9HYPH</name>
<evidence type="ECO:0000313" key="1">
    <source>
        <dbReference type="EMBL" id="RLQ84843.1"/>
    </source>
</evidence>
<evidence type="ECO:0000313" key="2">
    <source>
        <dbReference type="Proteomes" id="UP000281094"/>
    </source>
</evidence>